<comment type="caution">
    <text evidence="3">The sequence shown here is derived from an EMBL/GenBank/DDBJ whole genome shotgun (WGS) entry which is preliminary data.</text>
</comment>
<evidence type="ECO:0008006" key="5">
    <source>
        <dbReference type="Google" id="ProtNLM"/>
    </source>
</evidence>
<evidence type="ECO:0000313" key="3">
    <source>
        <dbReference type="EMBL" id="MWB97337.1"/>
    </source>
</evidence>
<organism evidence="3 4">
    <name type="scientific">Agromyces seonyuensis</name>
    <dbReference type="NCBI Taxonomy" id="2662446"/>
    <lineage>
        <taxon>Bacteria</taxon>
        <taxon>Bacillati</taxon>
        <taxon>Actinomycetota</taxon>
        <taxon>Actinomycetes</taxon>
        <taxon>Micrococcales</taxon>
        <taxon>Microbacteriaceae</taxon>
        <taxon>Agromyces</taxon>
    </lineage>
</organism>
<dbReference type="Proteomes" id="UP000438182">
    <property type="component" value="Unassembled WGS sequence"/>
</dbReference>
<dbReference type="EMBL" id="WSTA01000005">
    <property type="protein sequence ID" value="MWB97337.1"/>
    <property type="molecule type" value="Genomic_DNA"/>
</dbReference>
<name>A0A6I4P256_9MICO</name>
<protein>
    <recommendedName>
        <fullName evidence="5">Secreted protein</fullName>
    </recommendedName>
</protein>
<sequence length="143" mass="14719">MQRIQFAALSAIAVAAALTLAGCSTSSEPAETTAAAGSCEVIRVQVRDISNGAQNKLAMVTDPAADGEYLGDLITRVDELKADAESDEVVAKLDDLETALTEAQTTVEALPTPTEDSETPDTTEQSEAVSKSATAVTVACDAE</sequence>
<feature type="region of interest" description="Disordered" evidence="1">
    <location>
        <begin position="104"/>
        <end position="143"/>
    </location>
</feature>
<evidence type="ECO:0000256" key="1">
    <source>
        <dbReference type="SAM" id="MobiDB-lite"/>
    </source>
</evidence>
<evidence type="ECO:0000313" key="4">
    <source>
        <dbReference type="Proteomes" id="UP000438182"/>
    </source>
</evidence>
<dbReference type="RefSeq" id="WP_160422683.1">
    <property type="nucleotide sequence ID" value="NZ_WSTA01000005.1"/>
</dbReference>
<gene>
    <name evidence="3" type="ORF">GB864_02005</name>
</gene>
<reference evidence="3 4" key="1">
    <citation type="submission" date="2019-12" db="EMBL/GenBank/DDBJ databases">
        <authorList>
            <person name="Kim Y.S."/>
        </authorList>
    </citation>
    <scope>NUCLEOTIDE SEQUENCE [LARGE SCALE GENOMIC DNA]</scope>
    <source>
        <strain evidence="3 4">MMS17-SY077</strain>
    </source>
</reference>
<feature type="compositionally biased region" description="Low complexity" evidence="1">
    <location>
        <begin position="122"/>
        <end position="143"/>
    </location>
</feature>
<feature type="signal peptide" evidence="2">
    <location>
        <begin position="1"/>
        <end position="29"/>
    </location>
</feature>
<evidence type="ECO:0000256" key="2">
    <source>
        <dbReference type="SAM" id="SignalP"/>
    </source>
</evidence>
<proteinExistence type="predicted"/>
<accession>A0A6I4P256</accession>
<keyword evidence="2" id="KW-0732">Signal</keyword>
<keyword evidence="4" id="KW-1185">Reference proteome</keyword>
<feature type="chain" id="PRO_5038841288" description="Secreted protein" evidence="2">
    <location>
        <begin position="30"/>
        <end position="143"/>
    </location>
</feature>
<dbReference type="AlphaFoldDB" id="A0A6I4P256"/>
<dbReference type="PROSITE" id="PS51257">
    <property type="entry name" value="PROKAR_LIPOPROTEIN"/>
    <property type="match status" value="1"/>
</dbReference>